<evidence type="ECO:0000313" key="3">
    <source>
        <dbReference type="EMBL" id="GLD62236.1"/>
    </source>
</evidence>
<dbReference type="Pfam" id="PF08393">
    <property type="entry name" value="DHC_N2"/>
    <property type="match status" value="1"/>
</dbReference>
<dbReference type="InterPro" id="IPR013602">
    <property type="entry name" value="Dynein_heavy_linker"/>
</dbReference>
<evidence type="ECO:0000313" key="4">
    <source>
        <dbReference type="Proteomes" id="UP001279410"/>
    </source>
</evidence>
<name>A0AAD3RBJ3_LATJO</name>
<feature type="region of interest" description="Disordered" evidence="1">
    <location>
        <begin position="1"/>
        <end position="30"/>
    </location>
</feature>
<sequence length="1112" mass="128225">MEGKHLPGFGVLVPHPPRKPPELKPPALSHRHKLPPIRKFSLNEQRGVYSDIVSTFKFQFPTVGPDIQQQRSQGQSNFSEYNTSKFTTFKTPSDHCKLAEKDYHGPISQLSQNSYFCRGGDKPKVQIPYQTIPGQLPRKLAIERRRREYLKLDFEQLLAEKGIDSNLLMPRHPSSSDEHVTTPDYSVSPYLPLEIFDNEEYDCWTPEDWLALGNAEGSPDRKPIPAIALLPTENETPSEDTKSSCLEYSWHLVGVLDYSKEKCQYLVQKVHQSSELTDGEGNPILSEEHKKSKSPGVNPLVAGTKYWVPRIRVLFSAEDPRVFVERIQFALRWRENTEALLLYHLSVDCMPIWRGTPSLDTHSLQRIKKQALSAPGLRLKILEKCIGDVEKELKLEYYRIMNCMSFDKVVMSHPEEFSHITLPKKNPEYVPQKGCVPVPHFAYKKNQAAFAFRSLLTKPEVLRVFTEIWSECNKVATTRLFNVTSIKPLRLDEFKTIQSQLHTQISLFLRESWKVALSNSIRSNLGSIGPGSYNVNESHWEMYKMSKLYRLLAVVRFNMQDSLRYLVQDSLVSLTHLVLDACHSVLTCPQDLIWGNNLVTSPYKPKKNPLFLVDLVLDQTGVHYSTPPENFVTSIVNLFDKGILATYNVPQLDKFVMQRLFIGGDPLLESVSLWEPEVTELREKIRIALIQAVIPLRAYAAEYEEHLELQNLGIETLLSSHMHAEQTSQEVKKQVEQHLKEKERIEQSLPSSIVIGPFIVRVEAVRQALSSKRKALANTMLAHLALKLRKQIDNACEECNIISRKLREKSNSIDELAEKRDWMKQIPEQLKSYKELIGKILLDYEVIEEFCYCLSDEDANKKWTAIGWPQKIISQMEAATVQHVEDEECFRKIQLADQSNFEEHLDSLQMLVAGFAGHSDIDRAHEISNEVRRTNKQLKECQTMAQTYNTRERLFGIPVTNYDRVQKLVKDFQPFKDLWATTSDWLRWHESWLNDPLSSIDPEQLERNVADAHKTMHKCIKQFKDIPDCQMVATLIRNKIEDFRPYIPLIQGLRNPGMRSRHWEMLSERIQMKVKPKANLTFSRCLELGLQNYVDDIAHVAEVAGKEYTIEQ</sequence>
<keyword evidence="4" id="KW-1185">Reference proteome</keyword>
<organism evidence="3 4">
    <name type="scientific">Lates japonicus</name>
    <name type="common">Japanese lates</name>
    <dbReference type="NCBI Taxonomy" id="270547"/>
    <lineage>
        <taxon>Eukaryota</taxon>
        <taxon>Metazoa</taxon>
        <taxon>Chordata</taxon>
        <taxon>Craniata</taxon>
        <taxon>Vertebrata</taxon>
        <taxon>Euteleostomi</taxon>
        <taxon>Actinopterygii</taxon>
        <taxon>Neopterygii</taxon>
        <taxon>Teleostei</taxon>
        <taxon>Neoteleostei</taxon>
        <taxon>Acanthomorphata</taxon>
        <taxon>Carangaria</taxon>
        <taxon>Carangaria incertae sedis</taxon>
        <taxon>Centropomidae</taxon>
        <taxon>Lates</taxon>
    </lineage>
</organism>
<dbReference type="PANTHER" id="PTHR22878:SF73">
    <property type="entry name" value="DYNEIN AXONEMAL HEAVY CHAIN 1"/>
    <property type="match status" value="1"/>
</dbReference>
<dbReference type="EMBL" id="BRZM01000050">
    <property type="protein sequence ID" value="GLD62236.1"/>
    <property type="molecule type" value="Genomic_DNA"/>
</dbReference>
<dbReference type="GO" id="GO:0051959">
    <property type="term" value="F:dynein light intermediate chain binding"/>
    <property type="evidence" value="ECO:0007669"/>
    <property type="project" value="InterPro"/>
</dbReference>
<dbReference type="GO" id="GO:0030286">
    <property type="term" value="C:dynein complex"/>
    <property type="evidence" value="ECO:0007669"/>
    <property type="project" value="InterPro"/>
</dbReference>
<dbReference type="AlphaFoldDB" id="A0AAD3RBJ3"/>
<proteinExistence type="predicted"/>
<dbReference type="Gene3D" id="1.10.287.2620">
    <property type="match status" value="1"/>
</dbReference>
<reference evidence="3" key="1">
    <citation type="submission" date="2022-08" db="EMBL/GenBank/DDBJ databases">
        <title>Genome sequencing of akame (Lates japonicus).</title>
        <authorList>
            <person name="Hashiguchi Y."/>
            <person name="Takahashi H."/>
        </authorList>
    </citation>
    <scope>NUCLEOTIDE SEQUENCE</scope>
    <source>
        <strain evidence="3">Kochi</strain>
    </source>
</reference>
<accession>A0AAD3RBJ3</accession>
<dbReference type="InterPro" id="IPR026983">
    <property type="entry name" value="DHC"/>
</dbReference>
<feature type="non-terminal residue" evidence="3">
    <location>
        <position position="1"/>
    </location>
</feature>
<dbReference type="PANTHER" id="PTHR22878">
    <property type="entry name" value="DYNEIN HEAVY CHAIN 6, AXONEMAL-LIKE-RELATED"/>
    <property type="match status" value="1"/>
</dbReference>
<feature type="domain" description="Dynein heavy chain linker" evidence="2">
    <location>
        <begin position="966"/>
        <end position="1112"/>
    </location>
</feature>
<evidence type="ECO:0000259" key="2">
    <source>
        <dbReference type="Pfam" id="PF08393"/>
    </source>
</evidence>
<gene>
    <name evidence="3" type="ORF">AKAME5_001398100</name>
</gene>
<dbReference type="GO" id="GO:0045505">
    <property type="term" value="F:dynein intermediate chain binding"/>
    <property type="evidence" value="ECO:0007669"/>
    <property type="project" value="InterPro"/>
</dbReference>
<comment type="caution">
    <text evidence="3">The sequence shown here is derived from an EMBL/GenBank/DDBJ whole genome shotgun (WGS) entry which is preliminary data.</text>
</comment>
<dbReference type="Proteomes" id="UP001279410">
    <property type="component" value="Unassembled WGS sequence"/>
</dbReference>
<evidence type="ECO:0000256" key="1">
    <source>
        <dbReference type="SAM" id="MobiDB-lite"/>
    </source>
</evidence>
<dbReference type="GO" id="GO:0007018">
    <property type="term" value="P:microtubule-based movement"/>
    <property type="evidence" value="ECO:0007669"/>
    <property type="project" value="InterPro"/>
</dbReference>
<protein>
    <submittedName>
        <fullName evidence="3">Dynein heavy chain 1, axonemal-like protein</fullName>
    </submittedName>
</protein>